<comment type="caution">
    <text evidence="1">The sequence shown here is derived from an EMBL/GenBank/DDBJ whole genome shotgun (WGS) entry which is preliminary data.</text>
</comment>
<dbReference type="RefSeq" id="WP_167614858.1">
    <property type="nucleotide sequence ID" value="NZ_SOYS01000015.1"/>
</dbReference>
<proteinExistence type="predicted"/>
<keyword evidence="2" id="KW-1185">Reference proteome</keyword>
<dbReference type="Proteomes" id="UP000697927">
    <property type="component" value="Unassembled WGS sequence"/>
</dbReference>
<accession>A0ABX0VS38</accession>
<gene>
    <name evidence="1" type="ORF">E2L00_20825</name>
</gene>
<name>A0ABX0VS38_9ENTR</name>
<sequence length="65" mass="7254">MHKWLLAHRHFAVVALASAIMTLPPQAWFLNAGVRKMSSHAGQRPSLWSVAGQIWKPAIGPAWRL</sequence>
<dbReference type="EMBL" id="SOYS01000015">
    <property type="protein sequence ID" value="NIY49880.1"/>
    <property type="molecule type" value="Genomic_DNA"/>
</dbReference>
<reference evidence="1 2" key="1">
    <citation type="journal article" date="2020" name="Microorganisms">
        <title>Polyphasic Characterisation of Cedecea colo sp. nov., a New Enteric Bacterium Isolated from the Koala Hindgut.</title>
        <authorList>
            <person name="Boath J.M."/>
            <person name="Dakhal S."/>
            <person name="Van T.T.H."/>
            <person name="Moore R.J."/>
            <person name="Dekiwadia C."/>
            <person name="Macreadie I.G."/>
        </authorList>
    </citation>
    <scope>NUCLEOTIDE SEQUENCE [LARGE SCALE GENOMIC DNA]</scope>
    <source>
        <strain evidence="1 2">ZA</strain>
    </source>
</reference>
<evidence type="ECO:0000313" key="1">
    <source>
        <dbReference type="EMBL" id="NIY49880.1"/>
    </source>
</evidence>
<protein>
    <submittedName>
        <fullName evidence="1">Uncharacterized protein</fullName>
    </submittedName>
</protein>
<evidence type="ECO:0000313" key="2">
    <source>
        <dbReference type="Proteomes" id="UP000697927"/>
    </source>
</evidence>
<organism evidence="1 2">
    <name type="scientific">Cedecea colo</name>
    <dbReference type="NCBI Taxonomy" id="2552946"/>
    <lineage>
        <taxon>Bacteria</taxon>
        <taxon>Pseudomonadati</taxon>
        <taxon>Pseudomonadota</taxon>
        <taxon>Gammaproteobacteria</taxon>
        <taxon>Enterobacterales</taxon>
        <taxon>Enterobacteriaceae</taxon>
        <taxon>Cedecea</taxon>
    </lineage>
</organism>